<dbReference type="Proteomes" id="UP000276301">
    <property type="component" value="Unassembled WGS sequence"/>
</dbReference>
<dbReference type="AlphaFoldDB" id="A0A498CRS8"/>
<feature type="domain" description="Periplasmic binding protein" evidence="4">
    <location>
        <begin position="42"/>
        <end position="288"/>
    </location>
</feature>
<dbReference type="SUPFAM" id="SSF53822">
    <property type="entry name" value="Periplasmic binding protein-like I"/>
    <property type="match status" value="1"/>
</dbReference>
<dbReference type="RefSeq" id="WP_121586027.1">
    <property type="nucleotide sequence ID" value="NZ_RCHT01000002.1"/>
</dbReference>
<gene>
    <name evidence="5" type="ORF">D4A47_02610</name>
</gene>
<dbReference type="GO" id="GO:0030313">
    <property type="term" value="C:cell envelope"/>
    <property type="evidence" value="ECO:0007669"/>
    <property type="project" value="UniProtKB-SubCell"/>
</dbReference>
<proteinExistence type="inferred from homology"/>
<organism evidence="5 6">
    <name type="scientific">Anaerotruncus massiliensis</name>
    <name type="common">ex Liu et al. 2021</name>
    <dbReference type="NCBI Taxonomy" id="2321404"/>
    <lineage>
        <taxon>Bacteria</taxon>
        <taxon>Bacillati</taxon>
        <taxon>Bacillota</taxon>
        <taxon>Clostridia</taxon>
        <taxon>Eubacteriales</taxon>
        <taxon>Oscillospiraceae</taxon>
        <taxon>Anaerotruncus</taxon>
    </lineage>
</organism>
<reference evidence="5 6" key="1">
    <citation type="submission" date="2018-10" db="EMBL/GenBank/DDBJ databases">
        <title>Anaerotruncus faecis sp. nov., isolated from human feces.</title>
        <authorList>
            <person name="Wang Y.-J."/>
        </authorList>
    </citation>
    <scope>NUCLEOTIDE SEQUENCE [LARGE SCALE GENOMIC DNA]</scope>
    <source>
        <strain evidence="5 6">22A2-44</strain>
    </source>
</reference>
<keyword evidence="3" id="KW-0732">Signal</keyword>
<evidence type="ECO:0000256" key="3">
    <source>
        <dbReference type="ARBA" id="ARBA00022729"/>
    </source>
</evidence>
<comment type="caution">
    <text evidence="5">The sequence shown here is derived from an EMBL/GenBank/DDBJ whole genome shotgun (WGS) entry which is preliminary data.</text>
</comment>
<evidence type="ECO:0000259" key="4">
    <source>
        <dbReference type="Pfam" id="PF13407"/>
    </source>
</evidence>
<evidence type="ECO:0000313" key="5">
    <source>
        <dbReference type="EMBL" id="RLL13799.1"/>
    </source>
</evidence>
<keyword evidence="6" id="KW-1185">Reference proteome</keyword>
<comment type="subcellular location">
    <subcellularLocation>
        <location evidence="1">Cell envelope</location>
    </subcellularLocation>
</comment>
<dbReference type="Pfam" id="PF13407">
    <property type="entry name" value="Peripla_BP_4"/>
    <property type="match status" value="1"/>
</dbReference>
<comment type="similarity">
    <text evidence="2">Belongs to the bacterial solute-binding protein 2 family.</text>
</comment>
<sequence length="321" mass="34894">MTQRKILVFVLLLSAFAISFAILTFDVLGEEKVPEVYDVSLIVRGKTGEQWESIKQGADQAASEMNVDLSFITLSEENNLSEQISLIQREYDSGVDAIVLAAADSNGLVSTVEQVSENIPVVCIESTVNSAAVKSYISADNYAMGVQLGQEIVRSGNARKRLAVVESSAQCSNVQQRRAGLMSVLDEIGGEVISWTLPDESSEAARTLAQELRPKSVDVVVTLDVTALEAAAQAVIDEQADYLTLFGIGSTGKVASYIEQDIVNATIVQNDFGIGYLGVKAAVDSLKKRPVAPATVVEHRMINWKNMYDPENQRLLFPFIR</sequence>
<dbReference type="PANTHER" id="PTHR46847:SF1">
    <property type="entry name" value="D-ALLOSE-BINDING PERIPLASMIC PROTEIN-RELATED"/>
    <property type="match status" value="1"/>
</dbReference>
<dbReference type="EMBL" id="RCHT01000002">
    <property type="protein sequence ID" value="RLL13799.1"/>
    <property type="molecule type" value="Genomic_DNA"/>
</dbReference>
<dbReference type="InterPro" id="IPR028082">
    <property type="entry name" value="Peripla_BP_I"/>
</dbReference>
<dbReference type="Gene3D" id="3.40.50.2300">
    <property type="match status" value="2"/>
</dbReference>
<evidence type="ECO:0000256" key="1">
    <source>
        <dbReference type="ARBA" id="ARBA00004196"/>
    </source>
</evidence>
<name>A0A498CRS8_9FIRM</name>
<accession>A0A498CRS8</accession>
<dbReference type="GO" id="GO:0030246">
    <property type="term" value="F:carbohydrate binding"/>
    <property type="evidence" value="ECO:0007669"/>
    <property type="project" value="UniProtKB-ARBA"/>
</dbReference>
<evidence type="ECO:0000256" key="2">
    <source>
        <dbReference type="ARBA" id="ARBA00007639"/>
    </source>
</evidence>
<dbReference type="PANTHER" id="PTHR46847">
    <property type="entry name" value="D-ALLOSE-BINDING PERIPLASMIC PROTEIN-RELATED"/>
    <property type="match status" value="1"/>
</dbReference>
<evidence type="ECO:0000313" key="6">
    <source>
        <dbReference type="Proteomes" id="UP000276301"/>
    </source>
</evidence>
<dbReference type="InterPro" id="IPR025997">
    <property type="entry name" value="SBP_2_dom"/>
</dbReference>
<protein>
    <submittedName>
        <fullName evidence="5">Sugar ABC transporter substrate-binding protein</fullName>
    </submittedName>
</protein>